<protein>
    <submittedName>
        <fullName evidence="2">Uncharacterized protein</fullName>
    </submittedName>
</protein>
<accession>A0ABQ6LYU7</accession>
<evidence type="ECO:0000313" key="2">
    <source>
        <dbReference type="EMBL" id="GMG87265.1"/>
    </source>
</evidence>
<keyword evidence="3" id="KW-1185">Reference proteome</keyword>
<gene>
    <name evidence="2" type="ORF">MNKW57_15860</name>
</gene>
<dbReference type="Proteomes" id="UP001224392">
    <property type="component" value="Unassembled WGS sequence"/>
</dbReference>
<proteinExistence type="predicted"/>
<name>A0ABQ6LYU7_9GAMM</name>
<reference evidence="2 3" key="1">
    <citation type="submission" date="2023-04" db="EMBL/GenBank/DDBJ databases">
        <title>Marinobulbifer ophiurae gen. nov., sp. Nov., isolate from tissue of brittle star Ophioplocus japonicus.</title>
        <authorList>
            <person name="Kawano K."/>
            <person name="Sawayama S."/>
            <person name="Nakagawa S."/>
        </authorList>
    </citation>
    <scope>NUCLEOTIDE SEQUENCE [LARGE SCALE GENOMIC DNA]</scope>
    <source>
        <strain evidence="2 3">NKW57</strain>
    </source>
</reference>
<comment type="caution">
    <text evidence="2">The sequence shown here is derived from an EMBL/GenBank/DDBJ whole genome shotgun (WGS) entry which is preliminary data.</text>
</comment>
<sequence>MPHPASRLAASSAAKMPLIPIAQSSLTDTDSVDIRPEGGFDGIKNEYGRPGTGRPLARLA</sequence>
<evidence type="ECO:0000313" key="3">
    <source>
        <dbReference type="Proteomes" id="UP001224392"/>
    </source>
</evidence>
<feature type="region of interest" description="Disordered" evidence="1">
    <location>
        <begin position="21"/>
        <end position="60"/>
    </location>
</feature>
<evidence type="ECO:0000256" key="1">
    <source>
        <dbReference type="SAM" id="MobiDB-lite"/>
    </source>
</evidence>
<organism evidence="2 3">
    <name type="scientific">Biformimicrobium ophioploci</name>
    <dbReference type="NCBI Taxonomy" id="3036711"/>
    <lineage>
        <taxon>Bacteria</taxon>
        <taxon>Pseudomonadati</taxon>
        <taxon>Pseudomonadota</taxon>
        <taxon>Gammaproteobacteria</taxon>
        <taxon>Cellvibrionales</taxon>
        <taxon>Microbulbiferaceae</taxon>
        <taxon>Biformimicrobium</taxon>
    </lineage>
</organism>
<dbReference type="EMBL" id="BSYJ01000003">
    <property type="protein sequence ID" value="GMG87265.1"/>
    <property type="molecule type" value="Genomic_DNA"/>
</dbReference>
<feature type="compositionally biased region" description="Basic and acidic residues" evidence="1">
    <location>
        <begin position="32"/>
        <end position="47"/>
    </location>
</feature>